<feature type="region of interest" description="Disordered" evidence="1">
    <location>
        <begin position="315"/>
        <end position="400"/>
    </location>
</feature>
<feature type="compositionally biased region" description="Polar residues" evidence="1">
    <location>
        <begin position="37"/>
        <end position="54"/>
    </location>
</feature>
<comment type="caution">
    <text evidence="2">The sequence shown here is derived from an EMBL/GenBank/DDBJ whole genome shotgun (WGS) entry which is preliminary data.</text>
</comment>
<feature type="compositionally biased region" description="Low complexity" evidence="1">
    <location>
        <begin position="11"/>
        <end position="20"/>
    </location>
</feature>
<feature type="compositionally biased region" description="Low complexity" evidence="1">
    <location>
        <begin position="87"/>
        <end position="97"/>
    </location>
</feature>
<feature type="compositionally biased region" description="Polar residues" evidence="1">
    <location>
        <begin position="66"/>
        <end position="75"/>
    </location>
</feature>
<dbReference type="Proteomes" id="UP000242180">
    <property type="component" value="Unassembled WGS sequence"/>
</dbReference>
<dbReference type="InParanoid" id="A0A1X2H833"/>
<feature type="compositionally biased region" description="Polar residues" evidence="1">
    <location>
        <begin position="382"/>
        <end position="393"/>
    </location>
</feature>
<reference evidence="2 3" key="1">
    <citation type="submission" date="2016-07" db="EMBL/GenBank/DDBJ databases">
        <title>Pervasive Adenine N6-methylation of Active Genes in Fungi.</title>
        <authorList>
            <consortium name="DOE Joint Genome Institute"/>
            <person name="Mondo S.J."/>
            <person name="Dannebaum R.O."/>
            <person name="Kuo R.C."/>
            <person name="Labutti K."/>
            <person name="Haridas S."/>
            <person name="Kuo A."/>
            <person name="Salamov A."/>
            <person name="Ahrendt S.R."/>
            <person name="Lipzen A."/>
            <person name="Sullivan W."/>
            <person name="Andreopoulos W.B."/>
            <person name="Clum A."/>
            <person name="Lindquist E."/>
            <person name="Daum C."/>
            <person name="Ramamoorthy G.K."/>
            <person name="Gryganskyi A."/>
            <person name="Culley D."/>
            <person name="Magnuson J.K."/>
            <person name="James T.Y."/>
            <person name="O'Malley M.A."/>
            <person name="Stajich J.E."/>
            <person name="Spatafora J.W."/>
            <person name="Visel A."/>
            <person name="Grigoriev I.V."/>
        </authorList>
    </citation>
    <scope>NUCLEOTIDE SEQUENCE [LARGE SCALE GENOMIC DNA]</scope>
    <source>
        <strain evidence="2 3">NRRL 2496</strain>
    </source>
</reference>
<feature type="compositionally biased region" description="Basic and acidic residues" evidence="1">
    <location>
        <begin position="238"/>
        <end position="255"/>
    </location>
</feature>
<protein>
    <submittedName>
        <fullName evidence="2">Uncharacterized protein</fullName>
    </submittedName>
</protein>
<sequence length="535" mass="59830">MYNYKAKYRKSYSSQSSSRSFMDRPPEASETDWRTRSVGSNRTVAQRTSMQDKQSPLAGTRPQRRPFQSTATQQPRFLASDQPPPLSSSKALHDSSSVPAEEDVVNEKAAAQWRKYRESMSPKAPELFPSQTSKANDEQEEGPMKAEEDNNTRAQEYLDDHEGSRMSADDTWDTSSIEDDDRHIHDTHPIRQEWDISNKEWDDTPTADPPQSEDRLQKPPSPVKASYTAQDPVQTSAIRREEPEPDSWKNNHDDQQVSNDFFWGPPPEKDPLPSNINWERPEPVRLPGEIIQTETASEGWRRPLPDAAPVQMAIEEDKIEERNVSAPLNDRDRSQGSQVEDDKYTTQTQSQDIRIPSSEVSTGGWDTSGAAWDPPAKKPKSVQKQNKLNTPEPSGSAKFASDRGRFEFIFDDPDYVAVSSTDYSIIYHCPSAAAPETSEASPQSSASPVPSSSSTSPPVANAPRRSQTRNGQRGATLRGSSPKQTQRKTAEASLPMPDSGSPFFYPQYLSEPPPEFRPRWSKPSKPKTSPAPPSK</sequence>
<feature type="compositionally biased region" description="Basic and acidic residues" evidence="1">
    <location>
        <begin position="180"/>
        <end position="202"/>
    </location>
</feature>
<feature type="compositionally biased region" description="Low complexity" evidence="1">
    <location>
        <begin position="433"/>
        <end position="463"/>
    </location>
</feature>
<feature type="compositionally biased region" description="Acidic residues" evidence="1">
    <location>
        <begin position="170"/>
        <end position="179"/>
    </location>
</feature>
<feature type="compositionally biased region" description="Basic and acidic residues" evidence="1">
    <location>
        <begin position="21"/>
        <end position="35"/>
    </location>
</feature>
<evidence type="ECO:0000313" key="3">
    <source>
        <dbReference type="Proteomes" id="UP000242180"/>
    </source>
</evidence>
<keyword evidence="3" id="KW-1185">Reference proteome</keyword>
<feature type="compositionally biased region" description="Polar residues" evidence="1">
    <location>
        <begin position="227"/>
        <end position="237"/>
    </location>
</feature>
<feature type="compositionally biased region" description="Basic and acidic residues" evidence="1">
    <location>
        <begin position="315"/>
        <end position="344"/>
    </location>
</feature>
<dbReference type="AlphaFoldDB" id="A0A1X2H833"/>
<accession>A0A1X2H833</accession>
<dbReference type="EMBL" id="MCGN01000007">
    <property type="protein sequence ID" value="ORY94681.1"/>
    <property type="molecule type" value="Genomic_DNA"/>
</dbReference>
<feature type="compositionally biased region" description="Basic and acidic residues" evidence="1">
    <location>
        <begin position="142"/>
        <end position="168"/>
    </location>
</feature>
<feature type="compositionally biased region" description="Basic residues" evidence="1">
    <location>
        <begin position="1"/>
        <end position="10"/>
    </location>
</feature>
<name>A0A1X2H833_SYNRA</name>
<organism evidence="2 3">
    <name type="scientific">Syncephalastrum racemosum</name>
    <name type="common">Filamentous fungus</name>
    <dbReference type="NCBI Taxonomy" id="13706"/>
    <lineage>
        <taxon>Eukaryota</taxon>
        <taxon>Fungi</taxon>
        <taxon>Fungi incertae sedis</taxon>
        <taxon>Mucoromycota</taxon>
        <taxon>Mucoromycotina</taxon>
        <taxon>Mucoromycetes</taxon>
        <taxon>Mucorales</taxon>
        <taxon>Syncephalastraceae</taxon>
        <taxon>Syncephalastrum</taxon>
    </lineage>
</organism>
<evidence type="ECO:0000313" key="2">
    <source>
        <dbReference type="EMBL" id="ORY94681.1"/>
    </source>
</evidence>
<evidence type="ECO:0000256" key="1">
    <source>
        <dbReference type="SAM" id="MobiDB-lite"/>
    </source>
</evidence>
<feature type="region of interest" description="Disordered" evidence="1">
    <location>
        <begin position="433"/>
        <end position="535"/>
    </location>
</feature>
<feature type="region of interest" description="Disordered" evidence="1">
    <location>
        <begin position="1"/>
        <end position="287"/>
    </location>
</feature>
<gene>
    <name evidence="2" type="ORF">BCR43DRAFT_506644</name>
</gene>
<feature type="compositionally biased region" description="Polar residues" evidence="1">
    <location>
        <begin position="464"/>
        <end position="484"/>
    </location>
</feature>
<proteinExistence type="predicted"/>
<feature type="compositionally biased region" description="Polar residues" evidence="1">
    <location>
        <begin position="345"/>
        <end position="365"/>
    </location>
</feature>